<sequence length="51" mass="5924">MKELDDVKLTILPLSILIILTLLWKLTESVGAGMMVIVFWISWRQLIKKLL</sequence>
<reference evidence="2 3" key="1">
    <citation type="submission" date="2024-07" db="EMBL/GenBank/DDBJ databases">
        <title>Characterization of a bacterium isolated from hydrolysated instant sea cucumber by whole-genome sequencing and metabolomics.</title>
        <authorList>
            <person name="Luo X."/>
            <person name="Zhang Z."/>
            <person name="Zheng Z."/>
            <person name="Zhang W."/>
            <person name="Ming T."/>
            <person name="Jiao L."/>
            <person name="Su X."/>
            <person name="Kong F."/>
            <person name="Xu J."/>
        </authorList>
    </citation>
    <scope>NUCLEOTIDE SEQUENCE [LARGE SCALE GENOMIC DNA]</scope>
    <source>
        <strain evidence="2 3">XL-2024</strain>
    </source>
</reference>
<dbReference type="RefSeq" id="WP_368635138.1">
    <property type="nucleotide sequence ID" value="NZ_JBFRHK010000001.1"/>
</dbReference>
<evidence type="ECO:0000256" key="1">
    <source>
        <dbReference type="SAM" id="Phobius"/>
    </source>
</evidence>
<dbReference type="EMBL" id="JBFRHK010000001">
    <property type="protein sequence ID" value="MEX3744130.1"/>
    <property type="molecule type" value="Genomic_DNA"/>
</dbReference>
<keyword evidence="3" id="KW-1185">Reference proteome</keyword>
<keyword evidence="1" id="KW-0472">Membrane</keyword>
<gene>
    <name evidence="2" type="ORF">AB1300_03180</name>
</gene>
<name>A0ABV3VTA6_9BACI</name>
<feature type="transmembrane region" description="Helical" evidence="1">
    <location>
        <begin position="7"/>
        <end position="24"/>
    </location>
</feature>
<keyword evidence="1" id="KW-1133">Transmembrane helix</keyword>
<accession>A0ABV3VTA6</accession>
<proteinExistence type="predicted"/>
<comment type="caution">
    <text evidence="2">The sequence shown here is derived from an EMBL/GenBank/DDBJ whole genome shotgun (WGS) entry which is preliminary data.</text>
</comment>
<evidence type="ECO:0000313" key="2">
    <source>
        <dbReference type="EMBL" id="MEX3744130.1"/>
    </source>
</evidence>
<keyword evidence="1" id="KW-0812">Transmembrane</keyword>
<protein>
    <submittedName>
        <fullName evidence="2">Uncharacterized protein</fullName>
    </submittedName>
</protein>
<organism evidence="2 3">
    <name type="scientific">Lysinibacillus xylanilyticus</name>
    <dbReference type="NCBI Taxonomy" id="582475"/>
    <lineage>
        <taxon>Bacteria</taxon>
        <taxon>Bacillati</taxon>
        <taxon>Bacillota</taxon>
        <taxon>Bacilli</taxon>
        <taxon>Bacillales</taxon>
        <taxon>Bacillaceae</taxon>
        <taxon>Lysinibacillus</taxon>
    </lineage>
</organism>
<dbReference type="Proteomes" id="UP001558534">
    <property type="component" value="Unassembled WGS sequence"/>
</dbReference>
<evidence type="ECO:0000313" key="3">
    <source>
        <dbReference type="Proteomes" id="UP001558534"/>
    </source>
</evidence>